<dbReference type="EMBL" id="CM042018">
    <property type="protein sequence ID" value="KAI3827716.1"/>
    <property type="molecule type" value="Genomic_DNA"/>
</dbReference>
<sequence length="125" mass="14239">MQRHAKESKTGKEDRPTRTSTVTAQKVILFDEEDRDNMQDPHHDGIVVPSTYHQCVKLPIPWGVVKIDSDQQEAKDCYSSSMKASAKTRQAYQLKKQVRDVLEAKEQDVNEISPSKEDPNAKMLV</sequence>
<reference evidence="1 2" key="2">
    <citation type="journal article" date="2022" name="Mol. Ecol. Resour.">
        <title>The genomes of chicory, endive, great burdock and yacon provide insights into Asteraceae paleo-polyploidization history and plant inulin production.</title>
        <authorList>
            <person name="Fan W."/>
            <person name="Wang S."/>
            <person name="Wang H."/>
            <person name="Wang A."/>
            <person name="Jiang F."/>
            <person name="Liu H."/>
            <person name="Zhao H."/>
            <person name="Xu D."/>
            <person name="Zhang Y."/>
        </authorList>
    </citation>
    <scope>NUCLEOTIDE SEQUENCE [LARGE SCALE GENOMIC DNA]</scope>
    <source>
        <strain evidence="2">cv. Yunnan</strain>
        <tissue evidence="1">Leaves</tissue>
    </source>
</reference>
<comment type="caution">
    <text evidence="1">The sequence shown here is derived from an EMBL/GenBank/DDBJ whole genome shotgun (WGS) entry which is preliminary data.</text>
</comment>
<dbReference type="Proteomes" id="UP001056120">
    <property type="component" value="Linkage Group LG01"/>
</dbReference>
<protein>
    <submittedName>
        <fullName evidence="1">Uncharacterized protein</fullName>
    </submittedName>
</protein>
<reference evidence="2" key="1">
    <citation type="journal article" date="2022" name="Mol. Ecol. Resour.">
        <title>The genomes of chicory, endive, great burdock and yacon provide insights into Asteraceae palaeo-polyploidization history and plant inulin production.</title>
        <authorList>
            <person name="Fan W."/>
            <person name="Wang S."/>
            <person name="Wang H."/>
            <person name="Wang A."/>
            <person name="Jiang F."/>
            <person name="Liu H."/>
            <person name="Zhao H."/>
            <person name="Xu D."/>
            <person name="Zhang Y."/>
        </authorList>
    </citation>
    <scope>NUCLEOTIDE SEQUENCE [LARGE SCALE GENOMIC DNA]</scope>
    <source>
        <strain evidence="2">cv. Yunnan</strain>
    </source>
</reference>
<keyword evidence="2" id="KW-1185">Reference proteome</keyword>
<name>A0ACB9K5Y4_9ASTR</name>
<accession>A0ACB9K5Y4</accession>
<evidence type="ECO:0000313" key="2">
    <source>
        <dbReference type="Proteomes" id="UP001056120"/>
    </source>
</evidence>
<gene>
    <name evidence="1" type="ORF">L1987_01799</name>
</gene>
<organism evidence="1 2">
    <name type="scientific">Smallanthus sonchifolius</name>
    <dbReference type="NCBI Taxonomy" id="185202"/>
    <lineage>
        <taxon>Eukaryota</taxon>
        <taxon>Viridiplantae</taxon>
        <taxon>Streptophyta</taxon>
        <taxon>Embryophyta</taxon>
        <taxon>Tracheophyta</taxon>
        <taxon>Spermatophyta</taxon>
        <taxon>Magnoliopsida</taxon>
        <taxon>eudicotyledons</taxon>
        <taxon>Gunneridae</taxon>
        <taxon>Pentapetalae</taxon>
        <taxon>asterids</taxon>
        <taxon>campanulids</taxon>
        <taxon>Asterales</taxon>
        <taxon>Asteraceae</taxon>
        <taxon>Asteroideae</taxon>
        <taxon>Heliantheae alliance</taxon>
        <taxon>Millerieae</taxon>
        <taxon>Smallanthus</taxon>
    </lineage>
</organism>
<proteinExistence type="predicted"/>
<evidence type="ECO:0000313" key="1">
    <source>
        <dbReference type="EMBL" id="KAI3827716.1"/>
    </source>
</evidence>